<evidence type="ECO:0000313" key="14">
    <source>
        <dbReference type="EMBL" id="TXD36305.1"/>
    </source>
</evidence>
<evidence type="ECO:0000256" key="5">
    <source>
        <dbReference type="ARBA" id="ARBA00022832"/>
    </source>
</evidence>
<keyword evidence="11" id="KW-0275">Fatty acid biosynthesis</keyword>
<dbReference type="InterPro" id="IPR005804">
    <property type="entry name" value="FA_desaturase_dom"/>
</dbReference>
<feature type="transmembrane region" description="Helical" evidence="12">
    <location>
        <begin position="32"/>
        <end position="50"/>
    </location>
</feature>
<dbReference type="AlphaFoldDB" id="A0A5C6XAN6"/>
<dbReference type="CDD" id="cd03505">
    <property type="entry name" value="Delta9-FADS-like"/>
    <property type="match status" value="1"/>
</dbReference>
<keyword evidence="4 12" id="KW-0812">Transmembrane</keyword>
<reference evidence="14 15" key="1">
    <citation type="submission" date="2019-08" db="EMBL/GenBank/DDBJ databases">
        <title>Bradymonadales sp. TMQ2.</title>
        <authorList>
            <person name="Liang Q."/>
        </authorList>
    </citation>
    <scope>NUCLEOTIDE SEQUENCE [LARGE SCALE GENOMIC DNA]</scope>
    <source>
        <strain evidence="14 15">TMQ2</strain>
    </source>
</reference>
<evidence type="ECO:0000256" key="11">
    <source>
        <dbReference type="ARBA" id="ARBA00023160"/>
    </source>
</evidence>
<proteinExistence type="inferred from homology"/>
<evidence type="ECO:0000256" key="9">
    <source>
        <dbReference type="ARBA" id="ARBA00023098"/>
    </source>
</evidence>
<keyword evidence="8" id="KW-0408">Iron</keyword>
<dbReference type="EMBL" id="VOSL01000044">
    <property type="protein sequence ID" value="TXD36305.1"/>
    <property type="molecule type" value="Genomic_DNA"/>
</dbReference>
<evidence type="ECO:0000256" key="4">
    <source>
        <dbReference type="ARBA" id="ARBA00022692"/>
    </source>
</evidence>
<feature type="domain" description="Fatty acid desaturase" evidence="13">
    <location>
        <begin position="61"/>
        <end position="276"/>
    </location>
</feature>
<keyword evidence="6 12" id="KW-1133">Transmembrane helix</keyword>
<dbReference type="PANTHER" id="PTHR11351:SF31">
    <property type="entry name" value="DESATURASE 1, ISOFORM A-RELATED"/>
    <property type="match status" value="1"/>
</dbReference>
<sequence length="310" mass="35688">MFINSARLFPGRSQMPELHTPHGHTRHSWTKIVWLYLMLTPSLLLGWQVLTLERALIAAGLGLLTLCLGHSVGLHRGIIHRAFETSRAFRNVLVTLFILTGLGGPLSWIRLHYVRDYWQNQPDCPDYFAYRHGILRDFYWNLHLRYVPTQAELVEIPRELSEDPWLRFFERTWPLYTLVLAGLLALIGGWELVIVALCMRISAGILGHWFVGIVAHKWGYMRYAIEGAAEEGRNTFVLGLISFGEGFHNNHHAYPRSARMGHAWWEVDLGWLAIRAFERLGLVWKVLAHDRPDSGVKPAARPMPTVWRMG</sequence>
<evidence type="ECO:0000256" key="12">
    <source>
        <dbReference type="SAM" id="Phobius"/>
    </source>
</evidence>
<organism evidence="14 15">
    <name type="scientific">Lujinxingia vulgaris</name>
    <dbReference type="NCBI Taxonomy" id="2600176"/>
    <lineage>
        <taxon>Bacteria</taxon>
        <taxon>Deltaproteobacteria</taxon>
        <taxon>Bradymonadales</taxon>
        <taxon>Lujinxingiaceae</taxon>
        <taxon>Lujinxingia</taxon>
    </lineage>
</organism>
<keyword evidence="3" id="KW-0444">Lipid biosynthesis</keyword>
<feature type="transmembrane region" description="Helical" evidence="12">
    <location>
        <begin position="56"/>
        <end position="79"/>
    </location>
</feature>
<keyword evidence="9" id="KW-0443">Lipid metabolism</keyword>
<feature type="transmembrane region" description="Helical" evidence="12">
    <location>
        <begin position="91"/>
        <end position="109"/>
    </location>
</feature>
<comment type="caution">
    <text evidence="14">The sequence shown here is derived from an EMBL/GenBank/DDBJ whole genome shotgun (WGS) entry which is preliminary data.</text>
</comment>
<keyword evidence="5" id="KW-0276">Fatty acid metabolism</keyword>
<comment type="similarity">
    <text evidence="2">Belongs to the fatty acid desaturase type 2 family.</text>
</comment>
<dbReference type="GO" id="GO:0016717">
    <property type="term" value="F:oxidoreductase activity, acting on paired donors, with oxidation of a pair of donors resulting in the reduction of molecular oxygen to two molecules of water"/>
    <property type="evidence" value="ECO:0007669"/>
    <property type="project" value="InterPro"/>
</dbReference>
<evidence type="ECO:0000256" key="7">
    <source>
        <dbReference type="ARBA" id="ARBA00023002"/>
    </source>
</evidence>
<gene>
    <name evidence="14" type="ORF">FRC96_09495</name>
</gene>
<name>A0A5C6XAN6_9DELT</name>
<dbReference type="GO" id="GO:0016020">
    <property type="term" value="C:membrane"/>
    <property type="evidence" value="ECO:0007669"/>
    <property type="project" value="UniProtKB-SubCell"/>
</dbReference>
<evidence type="ECO:0000256" key="10">
    <source>
        <dbReference type="ARBA" id="ARBA00023136"/>
    </source>
</evidence>
<protein>
    <submittedName>
        <fullName evidence="14">Acyl-CoA desaturase</fullName>
    </submittedName>
</protein>
<dbReference type="Pfam" id="PF00487">
    <property type="entry name" value="FA_desaturase"/>
    <property type="match status" value="1"/>
</dbReference>
<evidence type="ECO:0000256" key="6">
    <source>
        <dbReference type="ARBA" id="ARBA00022989"/>
    </source>
</evidence>
<evidence type="ECO:0000256" key="8">
    <source>
        <dbReference type="ARBA" id="ARBA00023004"/>
    </source>
</evidence>
<dbReference type="PANTHER" id="PTHR11351">
    <property type="entry name" value="ACYL-COA DESATURASE"/>
    <property type="match status" value="1"/>
</dbReference>
<dbReference type="InterPro" id="IPR015876">
    <property type="entry name" value="Acyl-CoA_DS"/>
</dbReference>
<dbReference type="OrthoDB" id="19906at2"/>
<evidence type="ECO:0000256" key="3">
    <source>
        <dbReference type="ARBA" id="ARBA00022516"/>
    </source>
</evidence>
<dbReference type="GO" id="GO:0006633">
    <property type="term" value="P:fatty acid biosynthetic process"/>
    <property type="evidence" value="ECO:0007669"/>
    <property type="project" value="UniProtKB-KW"/>
</dbReference>
<comment type="subcellular location">
    <subcellularLocation>
        <location evidence="1">Membrane</location>
        <topology evidence="1">Multi-pass membrane protein</topology>
    </subcellularLocation>
</comment>
<evidence type="ECO:0000256" key="1">
    <source>
        <dbReference type="ARBA" id="ARBA00004141"/>
    </source>
</evidence>
<evidence type="ECO:0000256" key="2">
    <source>
        <dbReference type="ARBA" id="ARBA00008749"/>
    </source>
</evidence>
<keyword evidence="7" id="KW-0560">Oxidoreductase</keyword>
<keyword evidence="10 12" id="KW-0472">Membrane</keyword>
<feature type="transmembrane region" description="Helical" evidence="12">
    <location>
        <begin position="173"/>
        <end position="198"/>
    </location>
</feature>
<accession>A0A5C6XAN6</accession>
<evidence type="ECO:0000313" key="15">
    <source>
        <dbReference type="Proteomes" id="UP000321046"/>
    </source>
</evidence>
<evidence type="ECO:0000259" key="13">
    <source>
        <dbReference type="Pfam" id="PF00487"/>
    </source>
</evidence>
<dbReference type="Proteomes" id="UP000321046">
    <property type="component" value="Unassembled WGS sequence"/>
</dbReference>